<comment type="caution">
    <text evidence="14">The sequence shown here is derived from an EMBL/GenBank/DDBJ whole genome shotgun (WGS) entry which is preliminary data.</text>
</comment>
<dbReference type="Pfam" id="PF00009">
    <property type="entry name" value="GTP_EFTU"/>
    <property type="match status" value="1"/>
</dbReference>
<evidence type="ECO:0000256" key="5">
    <source>
        <dbReference type="ARBA" id="ARBA00022917"/>
    </source>
</evidence>
<evidence type="ECO:0000256" key="1">
    <source>
        <dbReference type="ARBA" id="ARBA00004173"/>
    </source>
</evidence>
<dbReference type="NCBIfam" id="TIGR00487">
    <property type="entry name" value="IF-2"/>
    <property type="match status" value="1"/>
</dbReference>
<proteinExistence type="inferred from homology"/>
<feature type="compositionally biased region" description="Low complexity" evidence="12">
    <location>
        <begin position="292"/>
        <end position="304"/>
    </location>
</feature>
<accession>A0AAV1IE22</accession>
<dbReference type="InterPro" id="IPR036925">
    <property type="entry name" value="TIF_IF2_dom3_sf"/>
</dbReference>
<comment type="function">
    <text evidence="9">One of the essential components for the initiation of protein synthesis. Protects formylmethionyl-tRNA from spontaneous hydrolysis and promotes its binding to the 30S ribosomal subunits. Also involved in the hydrolysis of GTP during the formation of the 70S ribosomal complex.</text>
</comment>
<evidence type="ECO:0000256" key="10">
    <source>
        <dbReference type="ARBA" id="ARBA00044105"/>
    </source>
</evidence>
<evidence type="ECO:0000313" key="14">
    <source>
        <dbReference type="EMBL" id="CAK0785051.1"/>
    </source>
</evidence>
<evidence type="ECO:0000256" key="7">
    <source>
        <dbReference type="ARBA" id="ARBA00023128"/>
    </source>
</evidence>
<keyword evidence="7" id="KW-0496">Mitochondrion</keyword>
<feature type="compositionally biased region" description="Low complexity" evidence="12">
    <location>
        <begin position="467"/>
        <end position="485"/>
    </location>
</feature>
<feature type="domain" description="Tr-type G" evidence="13">
    <location>
        <begin position="576"/>
        <end position="747"/>
    </location>
</feature>
<dbReference type="SUPFAM" id="SSF50447">
    <property type="entry name" value="Translation proteins"/>
    <property type="match status" value="2"/>
</dbReference>
<feature type="compositionally biased region" description="Basic and acidic residues" evidence="12">
    <location>
        <begin position="211"/>
        <end position="224"/>
    </location>
</feature>
<evidence type="ECO:0000256" key="12">
    <source>
        <dbReference type="SAM" id="MobiDB-lite"/>
    </source>
</evidence>
<keyword evidence="15" id="KW-1185">Reference proteome</keyword>
<feature type="compositionally biased region" description="Low complexity" evidence="12">
    <location>
        <begin position="161"/>
        <end position="172"/>
    </location>
</feature>
<dbReference type="GO" id="GO:0005739">
    <property type="term" value="C:mitochondrion"/>
    <property type="evidence" value="ECO:0007669"/>
    <property type="project" value="UniProtKB-SubCell"/>
</dbReference>
<dbReference type="CDD" id="cd03702">
    <property type="entry name" value="IF2_mtIF2_II"/>
    <property type="match status" value="1"/>
</dbReference>
<evidence type="ECO:0000256" key="6">
    <source>
        <dbReference type="ARBA" id="ARBA00022946"/>
    </source>
</evidence>
<feature type="compositionally biased region" description="Polar residues" evidence="12">
    <location>
        <begin position="50"/>
        <end position="66"/>
    </location>
</feature>
<comment type="similarity">
    <text evidence="2">Belongs to the TRAFAC class translation factor GTPase superfamily. Classic translation factor GTPase family. IF-2 subfamily.</text>
</comment>
<dbReference type="Gene3D" id="3.40.50.300">
    <property type="entry name" value="P-loop containing nucleotide triphosphate hydrolases"/>
    <property type="match status" value="1"/>
</dbReference>
<dbReference type="CDD" id="cd03692">
    <property type="entry name" value="mtIF2_IVc"/>
    <property type="match status" value="1"/>
</dbReference>
<name>A0AAV1IE22_9CHLO</name>
<dbReference type="InterPro" id="IPR044145">
    <property type="entry name" value="IF2_II"/>
</dbReference>
<evidence type="ECO:0000256" key="9">
    <source>
        <dbReference type="ARBA" id="ARBA00025162"/>
    </source>
</evidence>
<dbReference type="InterPro" id="IPR009000">
    <property type="entry name" value="Transl_B-barrel_sf"/>
</dbReference>
<dbReference type="PROSITE" id="PS51722">
    <property type="entry name" value="G_TR_2"/>
    <property type="match status" value="1"/>
</dbReference>
<dbReference type="Gene3D" id="2.40.30.10">
    <property type="entry name" value="Translation factors"/>
    <property type="match status" value="2"/>
</dbReference>
<comment type="subcellular location">
    <subcellularLocation>
        <location evidence="1">Mitochondrion</location>
    </subcellularLocation>
</comment>
<dbReference type="FunFam" id="2.40.30.10:FF:000054">
    <property type="entry name" value="Translation initiation factor IF-2"/>
    <property type="match status" value="1"/>
</dbReference>
<sequence length="1108" mass="117720">MSLPSRLRPLRAPLTLVHDVSAHHRGLSRLTGRANQETLAEEAGSRTAEEQSQPGGNASASLGSQHASKRRGSSPGRFGLASDSSSAQKQPRGTFTWLNRHRSSAAEARALRTEHDSSSAQQPRQQPDKAQKHAHAKAQPLNRERAKGQDRTGRSDKVQQPASAAPEANASADRQAQLQKRWQMEQANADYRAFKSTDASWQPEKSLWKTQNEEPKGSSRDGNRNKGNGSATTASTSEAESGQSGQPAQDRSAQGQAPPASAAASSASQASRPQPPRLRWLAIGKNSATIAPAAAQPAGQQSQTEAASKAADPSRWLSKGAMDTLRWQAKMSEFNDSKSVWAKAKEKYESSVEMVMKRDWRELTRSAHLSKPGPLDSQAGQGTAAQREYAEWLRQAKGERRTSREYGVRGGGPARPQPRGEPGFWEQASAAGARQQRQQQQPWPQEQQQQQQQQQLNGMQRQEHMLRQGAPAQQQQQQPGQRQPQPRAPERKAAFAPKPRAPKEIVLPQGVTAQQLAALLGCGMQRLEEVLADMGERVESEEDAVALDVAELAALELGQLAVRAPEAKDKEADAAPRPPVVTVMGHVDHGKTSLLDALRKTSVAAGEAGGITQHIGAFQVSLPGSQGTATFLDTPGHAAFSAMRARGAQVTDIVVLVVAANDGVMPQTREALSHAQAAGCPIILALTKCDMPGADPARVKNQLLSAGLLLEEAGGTVLAVETAAPTGQGLAALEEAILLQAELMDLKATQGGPAEGTTVEARQAKGQGPVATVIVKRGALRIGDNVAVGTEWGRIRSMQTPAGALIKEALPGQPVEITGLRSVPQAGDDLIVVPSEERARRISGARSERAEDYRFSRMAHAARQQLEQREAAEAAAAEAGEAGLAQRPEVAVLVKADVQGSAEAVRDAVRALASEAVGVKVVSMGIGPVSAFDVKEASAVGADIIAFNVRTAGAEVDNMLKAGGVNVMAHRVIYSLLDEVVERMTGAAPRVAQQKVVGEAQVLQVFEMQGRRADAKTAVAGCRIAEGSIRTGCTIKVLRGGDLIHEGPMASLKRQRLDVERVGKGTECGVALEGFGAFQPGDVLQCIELEMVAPKLDSIAAQRPAQHG</sequence>
<dbReference type="GO" id="GO:0005525">
    <property type="term" value="F:GTP binding"/>
    <property type="evidence" value="ECO:0007669"/>
    <property type="project" value="UniProtKB-KW"/>
</dbReference>
<dbReference type="HAMAP" id="MF_00100_B">
    <property type="entry name" value="IF_2_B"/>
    <property type="match status" value="1"/>
</dbReference>
<feature type="compositionally biased region" description="Polar residues" evidence="12">
    <location>
        <begin position="82"/>
        <end position="97"/>
    </location>
</feature>
<dbReference type="InterPro" id="IPR015760">
    <property type="entry name" value="TIF_IF2"/>
</dbReference>
<evidence type="ECO:0000256" key="11">
    <source>
        <dbReference type="ARBA" id="ARBA00044200"/>
    </source>
</evidence>
<dbReference type="PANTHER" id="PTHR43381">
    <property type="entry name" value="TRANSLATION INITIATION FACTOR IF-2-RELATED"/>
    <property type="match status" value="1"/>
</dbReference>
<dbReference type="CDD" id="cd01887">
    <property type="entry name" value="IF2_eIF5B"/>
    <property type="match status" value="1"/>
</dbReference>
<dbReference type="PANTHER" id="PTHR43381:SF20">
    <property type="entry name" value="TRANSLATION INITIATION FACTOR IF-2, MITOCHONDRIAL"/>
    <property type="match status" value="1"/>
</dbReference>
<dbReference type="AlphaFoldDB" id="A0AAV1IE22"/>
<dbReference type="GO" id="GO:0003924">
    <property type="term" value="F:GTPase activity"/>
    <property type="evidence" value="ECO:0007669"/>
    <property type="project" value="InterPro"/>
</dbReference>
<gene>
    <name evidence="14" type="ORF">CVIRNUC_008256</name>
</gene>
<feature type="compositionally biased region" description="Basic and acidic residues" evidence="12">
    <location>
        <begin position="142"/>
        <end position="157"/>
    </location>
</feature>
<dbReference type="Proteomes" id="UP001314263">
    <property type="component" value="Unassembled WGS sequence"/>
</dbReference>
<feature type="compositionally biased region" description="Low complexity" evidence="12">
    <location>
        <begin position="229"/>
        <end position="272"/>
    </location>
</feature>
<dbReference type="GO" id="GO:0003743">
    <property type="term" value="F:translation initiation factor activity"/>
    <property type="evidence" value="ECO:0007669"/>
    <property type="project" value="UniProtKB-KW"/>
</dbReference>
<keyword evidence="8" id="KW-0342">GTP-binding</keyword>
<evidence type="ECO:0000256" key="3">
    <source>
        <dbReference type="ARBA" id="ARBA00022540"/>
    </source>
</evidence>
<protein>
    <recommendedName>
        <fullName evidence="10">Translation initiation factor IF-2, chloroplastic</fullName>
    </recommendedName>
    <alternativeName>
        <fullName evidence="11">Translation initiation factor IF-2, mitochondrial</fullName>
    </alternativeName>
</protein>
<dbReference type="SUPFAM" id="SSF52540">
    <property type="entry name" value="P-loop containing nucleoside triphosphate hydrolases"/>
    <property type="match status" value="1"/>
</dbReference>
<feature type="compositionally biased region" description="Low complexity" evidence="12">
    <location>
        <begin position="434"/>
        <end position="455"/>
    </location>
</feature>
<keyword evidence="3" id="KW-0396">Initiation factor</keyword>
<dbReference type="InterPro" id="IPR000178">
    <property type="entry name" value="TF_IF2_bacterial-like"/>
</dbReference>
<evidence type="ECO:0000256" key="8">
    <source>
        <dbReference type="ARBA" id="ARBA00023134"/>
    </source>
</evidence>
<evidence type="ECO:0000313" key="15">
    <source>
        <dbReference type="Proteomes" id="UP001314263"/>
    </source>
</evidence>
<dbReference type="FunFam" id="3.40.50.10050:FF:000001">
    <property type="entry name" value="Translation initiation factor IF-2"/>
    <property type="match status" value="1"/>
</dbReference>
<feature type="region of interest" description="Disordered" evidence="12">
    <location>
        <begin position="292"/>
        <end position="317"/>
    </location>
</feature>
<dbReference type="InterPro" id="IPR023115">
    <property type="entry name" value="TIF_IF2_dom3"/>
</dbReference>
<dbReference type="Pfam" id="PF22042">
    <property type="entry name" value="EF-G_D2"/>
    <property type="match status" value="1"/>
</dbReference>
<dbReference type="SUPFAM" id="SSF52156">
    <property type="entry name" value="Initiation factor IF2/eIF5b, domain 3"/>
    <property type="match status" value="1"/>
</dbReference>
<keyword evidence="4" id="KW-0547">Nucleotide-binding</keyword>
<dbReference type="InterPro" id="IPR027417">
    <property type="entry name" value="P-loop_NTPase"/>
</dbReference>
<keyword evidence="6" id="KW-0809">Transit peptide</keyword>
<dbReference type="FunFam" id="2.40.30.10:FF:000008">
    <property type="entry name" value="Translation initiation factor IF-2"/>
    <property type="match status" value="1"/>
</dbReference>
<dbReference type="FunFam" id="3.40.50.300:FF:000019">
    <property type="entry name" value="Translation initiation factor IF-2"/>
    <property type="match status" value="1"/>
</dbReference>
<evidence type="ECO:0000259" key="13">
    <source>
        <dbReference type="PROSITE" id="PS51722"/>
    </source>
</evidence>
<evidence type="ECO:0000256" key="2">
    <source>
        <dbReference type="ARBA" id="ARBA00007733"/>
    </source>
</evidence>
<dbReference type="EMBL" id="CAUYUE010000011">
    <property type="protein sequence ID" value="CAK0785051.1"/>
    <property type="molecule type" value="Genomic_DNA"/>
</dbReference>
<keyword evidence="5" id="KW-0648">Protein biosynthesis</keyword>
<dbReference type="Pfam" id="PF11987">
    <property type="entry name" value="IF-2"/>
    <property type="match status" value="1"/>
</dbReference>
<feature type="region of interest" description="Disordered" evidence="12">
    <location>
        <begin position="366"/>
        <end position="507"/>
    </location>
</feature>
<dbReference type="NCBIfam" id="TIGR00231">
    <property type="entry name" value="small_GTP"/>
    <property type="match status" value="1"/>
</dbReference>
<organism evidence="14 15">
    <name type="scientific">Coccomyxa viridis</name>
    <dbReference type="NCBI Taxonomy" id="1274662"/>
    <lineage>
        <taxon>Eukaryota</taxon>
        <taxon>Viridiplantae</taxon>
        <taxon>Chlorophyta</taxon>
        <taxon>core chlorophytes</taxon>
        <taxon>Trebouxiophyceae</taxon>
        <taxon>Trebouxiophyceae incertae sedis</taxon>
        <taxon>Coccomyxaceae</taxon>
        <taxon>Coccomyxa</taxon>
    </lineage>
</organism>
<dbReference type="Gene3D" id="3.40.50.10050">
    <property type="entry name" value="Translation initiation factor IF- 2, domain 3"/>
    <property type="match status" value="1"/>
</dbReference>
<feature type="region of interest" description="Disordered" evidence="12">
    <location>
        <begin position="195"/>
        <end position="275"/>
    </location>
</feature>
<dbReference type="InterPro" id="IPR053905">
    <property type="entry name" value="EF-G-like_DII"/>
</dbReference>
<reference evidence="14 15" key="1">
    <citation type="submission" date="2023-10" db="EMBL/GenBank/DDBJ databases">
        <authorList>
            <person name="Maclean D."/>
            <person name="Macfadyen A."/>
        </authorList>
    </citation>
    <scope>NUCLEOTIDE SEQUENCE [LARGE SCALE GENOMIC DNA]</scope>
</reference>
<feature type="region of interest" description="Disordered" evidence="12">
    <location>
        <begin position="24"/>
        <end position="182"/>
    </location>
</feature>
<dbReference type="InterPro" id="IPR005225">
    <property type="entry name" value="Small_GTP-bd"/>
</dbReference>
<evidence type="ECO:0000256" key="4">
    <source>
        <dbReference type="ARBA" id="ARBA00022741"/>
    </source>
</evidence>
<feature type="compositionally biased region" description="Basic and acidic residues" evidence="12">
    <location>
        <begin position="388"/>
        <end position="407"/>
    </location>
</feature>
<dbReference type="InterPro" id="IPR000795">
    <property type="entry name" value="T_Tr_GTP-bd_dom"/>
</dbReference>